<accession>A0A6B0UQQ1</accession>
<sequence length="126" mass="14464">MLHGALLGSPVLVVPPVESSRPVFWERLVVWVCRCSFKQVLYDFWCSQHTESTSLVWKDVLQEVINMTCNNTYEVHYHRVAQEQGEAQQHPRKIGRLEVDQPEEVEPEVWVTPAPHVHQHGGEGVA</sequence>
<organism evidence="1">
    <name type="scientific">Ixodes ricinus</name>
    <name type="common">Common tick</name>
    <name type="synonym">Acarus ricinus</name>
    <dbReference type="NCBI Taxonomy" id="34613"/>
    <lineage>
        <taxon>Eukaryota</taxon>
        <taxon>Metazoa</taxon>
        <taxon>Ecdysozoa</taxon>
        <taxon>Arthropoda</taxon>
        <taxon>Chelicerata</taxon>
        <taxon>Arachnida</taxon>
        <taxon>Acari</taxon>
        <taxon>Parasitiformes</taxon>
        <taxon>Ixodida</taxon>
        <taxon>Ixodoidea</taxon>
        <taxon>Ixodidae</taxon>
        <taxon>Ixodinae</taxon>
        <taxon>Ixodes</taxon>
    </lineage>
</organism>
<proteinExistence type="predicted"/>
<dbReference type="EMBL" id="GIFC01009751">
    <property type="protein sequence ID" value="MXU91834.1"/>
    <property type="molecule type" value="Transcribed_RNA"/>
</dbReference>
<dbReference type="AlphaFoldDB" id="A0A6B0UQQ1"/>
<protein>
    <submittedName>
        <fullName evidence="1">Putative secreted protein</fullName>
    </submittedName>
</protein>
<evidence type="ECO:0000313" key="1">
    <source>
        <dbReference type="EMBL" id="MXU91834.1"/>
    </source>
</evidence>
<reference evidence="1" key="1">
    <citation type="submission" date="2019-12" db="EMBL/GenBank/DDBJ databases">
        <title>An insight into the sialome of adult female Ixodes ricinus ticks feeding for 6 days.</title>
        <authorList>
            <person name="Perner J."/>
            <person name="Ribeiro J.M.C."/>
        </authorList>
    </citation>
    <scope>NUCLEOTIDE SEQUENCE</scope>
    <source>
        <strain evidence="1">Semi-engorged</strain>
        <tissue evidence="1">Salivary glands</tissue>
    </source>
</reference>
<name>A0A6B0UQQ1_IXORI</name>